<evidence type="ECO:0000256" key="3">
    <source>
        <dbReference type="ARBA" id="ARBA00023004"/>
    </source>
</evidence>
<evidence type="ECO:0000313" key="8">
    <source>
        <dbReference type="EMBL" id="CAB4186700.1"/>
    </source>
</evidence>
<dbReference type="GO" id="GO:0046872">
    <property type="term" value="F:metal ion binding"/>
    <property type="evidence" value="ECO:0007669"/>
    <property type="project" value="UniProtKB-KW"/>
</dbReference>
<dbReference type="GO" id="GO:0003824">
    <property type="term" value="F:catalytic activity"/>
    <property type="evidence" value="ECO:0007669"/>
    <property type="project" value="InterPro"/>
</dbReference>
<dbReference type="EMBL" id="LR796758">
    <property type="protein sequence ID" value="CAB4164110.1"/>
    <property type="molecule type" value="Genomic_DNA"/>
</dbReference>
<dbReference type="SFLD" id="SFLDS00029">
    <property type="entry name" value="Radical_SAM"/>
    <property type="match status" value="1"/>
</dbReference>
<keyword evidence="3" id="KW-0408">Iron</keyword>
<evidence type="ECO:0000256" key="1">
    <source>
        <dbReference type="ARBA" id="ARBA00022691"/>
    </source>
</evidence>
<dbReference type="Pfam" id="PF04055">
    <property type="entry name" value="Radical_SAM"/>
    <property type="match status" value="1"/>
</dbReference>
<dbReference type="EMBL" id="LR797099">
    <property type="protein sequence ID" value="CAB4186700.1"/>
    <property type="molecule type" value="Genomic_DNA"/>
</dbReference>
<organism evidence="9">
    <name type="scientific">uncultured Caudovirales phage</name>
    <dbReference type="NCBI Taxonomy" id="2100421"/>
    <lineage>
        <taxon>Viruses</taxon>
        <taxon>Duplodnaviria</taxon>
        <taxon>Heunggongvirae</taxon>
        <taxon>Uroviricota</taxon>
        <taxon>Caudoviricetes</taxon>
        <taxon>Peduoviridae</taxon>
        <taxon>Maltschvirus</taxon>
        <taxon>Maltschvirus maltsch</taxon>
    </lineage>
</organism>
<keyword evidence="1" id="KW-0949">S-adenosyl-L-methionine</keyword>
<evidence type="ECO:0000256" key="2">
    <source>
        <dbReference type="ARBA" id="ARBA00022723"/>
    </source>
</evidence>
<evidence type="ECO:0000259" key="5">
    <source>
        <dbReference type="Pfam" id="PF04055"/>
    </source>
</evidence>
<reference evidence="9" key="1">
    <citation type="submission" date="2020-05" db="EMBL/GenBank/DDBJ databases">
        <authorList>
            <person name="Chiriac C."/>
            <person name="Salcher M."/>
            <person name="Ghai R."/>
            <person name="Kavagutti S V."/>
        </authorList>
    </citation>
    <scope>NUCLEOTIDE SEQUENCE</scope>
</reference>
<keyword evidence="2" id="KW-0479">Metal-binding</keyword>
<evidence type="ECO:0000313" key="6">
    <source>
        <dbReference type="EMBL" id="CAB4164110.1"/>
    </source>
</evidence>
<evidence type="ECO:0000313" key="9">
    <source>
        <dbReference type="EMBL" id="CAB4220949.1"/>
    </source>
</evidence>
<dbReference type="GO" id="GO:0051536">
    <property type="term" value="F:iron-sulfur cluster binding"/>
    <property type="evidence" value="ECO:0007669"/>
    <property type="project" value="UniProtKB-KW"/>
</dbReference>
<dbReference type="EMBL" id="LR797502">
    <property type="protein sequence ID" value="CAB4220949.1"/>
    <property type="molecule type" value="Genomic_DNA"/>
</dbReference>
<gene>
    <name evidence="8" type="ORF">UFOVP1146_46</name>
    <name evidence="9" type="ORF">UFOVP1638_99</name>
    <name evidence="6" type="ORF">UFOVP812_379</name>
    <name evidence="7" type="ORF">UFOVP818_186</name>
</gene>
<dbReference type="SUPFAM" id="SSF102114">
    <property type="entry name" value="Radical SAM enzymes"/>
    <property type="match status" value="1"/>
</dbReference>
<dbReference type="InterPro" id="IPR058240">
    <property type="entry name" value="rSAM_sf"/>
</dbReference>
<dbReference type="InterPro" id="IPR013785">
    <property type="entry name" value="Aldolase_TIM"/>
</dbReference>
<accession>A0A6J5T0B5</accession>
<sequence length="394" mass="46111">MDNREYYCSQKFRFIKIDLESNTMYTCDAAKPHSIDLQWLEKNPGQLFNNEININERLMMLQNQRNSSCEQNCWPAEDRGTLSPRLLRGGNIKTHTEIYTQPEILDLTINGNCNLTCSYCCKEYSSAWRRDIINNGNYKITQGDSRYQAETKDHILNKLSQSTIKQSKHYQLLLNEIRLISPGLKTLYVTGGEPLLDNQLIDILMDLPLDPLVEVNLFTGLGMSMSRFKLLLGKLETISKKYVNFRLKISAESTDKFFEFNRYGNKWNEFLAKIELLKNQNINFIFHSTISNLTLFKFVEFYKTFEKYTFTFDVANQPTMLAPHILDIDSKQMIQQSLTELPPDLAMRILQMIQATPTEMEKQNLKEFLTEFVSRRPDLDLRIFPTTFLTWLEL</sequence>
<protein>
    <submittedName>
        <fullName evidence="9">Radical SAM</fullName>
    </submittedName>
</protein>
<evidence type="ECO:0000313" key="7">
    <source>
        <dbReference type="EMBL" id="CAB4165650.1"/>
    </source>
</evidence>
<name>A0A6J5T0B5_9CAUD</name>
<dbReference type="InterPro" id="IPR007197">
    <property type="entry name" value="rSAM"/>
</dbReference>
<dbReference type="EMBL" id="LR796776">
    <property type="protein sequence ID" value="CAB4165650.1"/>
    <property type="molecule type" value="Genomic_DNA"/>
</dbReference>
<proteinExistence type="predicted"/>
<feature type="domain" description="Radical SAM core" evidence="5">
    <location>
        <begin position="111"/>
        <end position="300"/>
    </location>
</feature>
<keyword evidence="4" id="KW-0411">Iron-sulfur</keyword>
<dbReference type="Gene3D" id="3.20.20.70">
    <property type="entry name" value="Aldolase class I"/>
    <property type="match status" value="1"/>
</dbReference>
<evidence type="ECO:0000256" key="4">
    <source>
        <dbReference type="ARBA" id="ARBA00023014"/>
    </source>
</evidence>